<gene>
    <name evidence="3" type="ORF">SAMN04488028_103259</name>
</gene>
<dbReference type="EMBL" id="FRAA01000003">
    <property type="protein sequence ID" value="SHK17631.1"/>
    <property type="molecule type" value="Genomic_DNA"/>
</dbReference>
<evidence type="ECO:0000313" key="3">
    <source>
        <dbReference type="EMBL" id="SHK17631.1"/>
    </source>
</evidence>
<organism evidence="3 4">
    <name type="scientific">Reichenbachiella agariperforans</name>
    <dbReference type="NCBI Taxonomy" id="156994"/>
    <lineage>
        <taxon>Bacteria</taxon>
        <taxon>Pseudomonadati</taxon>
        <taxon>Bacteroidota</taxon>
        <taxon>Cytophagia</taxon>
        <taxon>Cytophagales</taxon>
        <taxon>Reichenbachiellaceae</taxon>
        <taxon>Reichenbachiella</taxon>
    </lineage>
</organism>
<feature type="compositionally biased region" description="Basic and acidic residues" evidence="2">
    <location>
        <begin position="150"/>
        <end position="170"/>
    </location>
</feature>
<name>A0A1M6QBS8_REIAG</name>
<keyword evidence="1" id="KW-0802">TPR repeat</keyword>
<dbReference type="InterPro" id="IPR011990">
    <property type="entry name" value="TPR-like_helical_dom_sf"/>
</dbReference>
<dbReference type="STRING" id="156994.SAMN04488028_103259"/>
<evidence type="ECO:0000256" key="2">
    <source>
        <dbReference type="SAM" id="MobiDB-lite"/>
    </source>
</evidence>
<dbReference type="Gene3D" id="1.25.40.10">
    <property type="entry name" value="Tetratricopeptide repeat domain"/>
    <property type="match status" value="1"/>
</dbReference>
<dbReference type="AlphaFoldDB" id="A0A1M6QBS8"/>
<dbReference type="Pfam" id="PF13181">
    <property type="entry name" value="TPR_8"/>
    <property type="match status" value="1"/>
</dbReference>
<dbReference type="RefSeq" id="WP_073122306.1">
    <property type="nucleotide sequence ID" value="NZ_FRAA01000003.1"/>
</dbReference>
<feature type="region of interest" description="Disordered" evidence="2">
    <location>
        <begin position="295"/>
        <end position="314"/>
    </location>
</feature>
<keyword evidence="4" id="KW-1185">Reference proteome</keyword>
<proteinExistence type="predicted"/>
<evidence type="ECO:0000313" key="4">
    <source>
        <dbReference type="Proteomes" id="UP000184474"/>
    </source>
</evidence>
<feature type="compositionally biased region" description="Basic and acidic residues" evidence="2">
    <location>
        <begin position="269"/>
        <end position="278"/>
    </location>
</feature>
<dbReference type="PROSITE" id="PS50005">
    <property type="entry name" value="TPR"/>
    <property type="match status" value="2"/>
</dbReference>
<protein>
    <submittedName>
        <fullName evidence="3">TPR repeat-containing protein</fullName>
    </submittedName>
</protein>
<feature type="compositionally biased region" description="Acidic residues" evidence="2">
    <location>
        <begin position="249"/>
        <end position="258"/>
    </location>
</feature>
<feature type="region of interest" description="Disordered" evidence="2">
    <location>
        <begin position="140"/>
        <end position="278"/>
    </location>
</feature>
<reference evidence="4" key="1">
    <citation type="submission" date="2016-11" db="EMBL/GenBank/DDBJ databases">
        <authorList>
            <person name="Varghese N."/>
            <person name="Submissions S."/>
        </authorList>
    </citation>
    <scope>NUCLEOTIDE SEQUENCE [LARGE SCALE GENOMIC DNA]</scope>
    <source>
        <strain evidence="4">DSM 26134</strain>
    </source>
</reference>
<dbReference type="Proteomes" id="UP000184474">
    <property type="component" value="Unassembled WGS sequence"/>
</dbReference>
<feature type="compositionally biased region" description="Acidic residues" evidence="2">
    <location>
        <begin position="171"/>
        <end position="223"/>
    </location>
</feature>
<dbReference type="SUPFAM" id="SSF48452">
    <property type="entry name" value="TPR-like"/>
    <property type="match status" value="1"/>
</dbReference>
<evidence type="ECO:0000256" key="1">
    <source>
        <dbReference type="PROSITE-ProRule" id="PRU00339"/>
    </source>
</evidence>
<feature type="repeat" description="TPR" evidence="1">
    <location>
        <begin position="93"/>
        <end position="126"/>
    </location>
</feature>
<sequence>MIKLVFIFLMTWTIDGSDVAKVNGLKKEGEKAFKAGNYTLAAEKFSYLIDSMNIDDENAVLNLGHSYFQLGKNEEAQNQYMKLILSENEELKSIAYQQLGALSNDPKTLQKALSFFKSALKANPRNEDARYNYELIKKKLTEQQDQDQDQENKDDQQENEDQKDQEKQDQENQEGDQQGENEDGESQESEDQNEQSSEDQEGEDGEQDQNQENQQEGENDQEQEQQQNQEGQEGDQEEQQDQQNTDSQEGQENEEQEQQEGQAPPSTSDKLKEMNISEEKAKMILEALKNSEIQYIQQNRRRPTNNQSSDKPDW</sequence>
<accession>A0A1M6QBS8</accession>
<dbReference type="InterPro" id="IPR019734">
    <property type="entry name" value="TPR_rpt"/>
</dbReference>
<feature type="repeat" description="TPR" evidence="1">
    <location>
        <begin position="57"/>
        <end position="90"/>
    </location>
</feature>